<dbReference type="Gene3D" id="1.20.1050.10">
    <property type="match status" value="1"/>
</dbReference>
<keyword evidence="3" id="KW-0808">Transferase</keyword>
<dbReference type="KEGG" id="ccp:CHC_T00005252001"/>
<evidence type="ECO:0000313" key="9">
    <source>
        <dbReference type="Proteomes" id="UP000012073"/>
    </source>
</evidence>
<dbReference type="OMA" id="LCPPKYA"/>
<sequence length="271" mass="29913">MQAFIPSAPTLSLSPSRSLLSSFKTCTTFSPQAPARRRRPLTMTASAPPPLEDGMILFAKAGPGGKVMGDCPFTWKANLALRFKNTDFNTFYIDLANKPGWFLDLNENGSTPTFVDGPHAIGDSDEIVDYADKVGRKENLILTREDDPNWDAAFDAVSPVFGSFIRFVKNKEPDNEPKVKAELTEALRGVNKFLAQGKGPFLLGETISALDCNLAPKLQHISVAAGHYKGYRIPPDCSDLQAFLERMRATEEWKASACTDDVIVWGWSKFF</sequence>
<dbReference type="PROSITE" id="PS50405">
    <property type="entry name" value="GST_CTER"/>
    <property type="match status" value="1"/>
</dbReference>
<dbReference type="InterPro" id="IPR010987">
    <property type="entry name" value="Glutathione-S-Trfase_C-like"/>
</dbReference>
<dbReference type="InterPro" id="IPR040079">
    <property type="entry name" value="Glutathione_S-Trfase"/>
</dbReference>
<reference evidence="9" key="1">
    <citation type="journal article" date="2013" name="Proc. Natl. Acad. Sci. U.S.A.">
        <title>Genome structure and metabolic features in the red seaweed Chondrus crispus shed light on evolution of the Archaeplastida.</title>
        <authorList>
            <person name="Collen J."/>
            <person name="Porcel B."/>
            <person name="Carre W."/>
            <person name="Ball S.G."/>
            <person name="Chaparro C."/>
            <person name="Tonon T."/>
            <person name="Barbeyron T."/>
            <person name="Michel G."/>
            <person name="Noel B."/>
            <person name="Valentin K."/>
            <person name="Elias M."/>
            <person name="Artiguenave F."/>
            <person name="Arun A."/>
            <person name="Aury J.M."/>
            <person name="Barbosa-Neto J.F."/>
            <person name="Bothwell J.H."/>
            <person name="Bouget F.Y."/>
            <person name="Brillet L."/>
            <person name="Cabello-Hurtado F."/>
            <person name="Capella-Gutierrez S."/>
            <person name="Charrier B."/>
            <person name="Cladiere L."/>
            <person name="Cock J.M."/>
            <person name="Coelho S.M."/>
            <person name="Colleoni C."/>
            <person name="Czjzek M."/>
            <person name="Da Silva C."/>
            <person name="Delage L."/>
            <person name="Denoeud F."/>
            <person name="Deschamps P."/>
            <person name="Dittami S.M."/>
            <person name="Gabaldon T."/>
            <person name="Gachon C.M."/>
            <person name="Groisillier A."/>
            <person name="Herve C."/>
            <person name="Jabbari K."/>
            <person name="Katinka M."/>
            <person name="Kloareg B."/>
            <person name="Kowalczyk N."/>
            <person name="Labadie K."/>
            <person name="Leblanc C."/>
            <person name="Lopez P.J."/>
            <person name="McLachlan D.H."/>
            <person name="Meslet-Cladiere L."/>
            <person name="Moustafa A."/>
            <person name="Nehr Z."/>
            <person name="Nyvall Collen P."/>
            <person name="Panaud O."/>
            <person name="Partensky F."/>
            <person name="Poulain J."/>
            <person name="Rensing S.A."/>
            <person name="Rousvoal S."/>
            <person name="Samson G."/>
            <person name="Symeonidi A."/>
            <person name="Weissenbach J."/>
            <person name="Zambounis A."/>
            <person name="Wincker P."/>
            <person name="Boyen C."/>
        </authorList>
    </citation>
    <scope>NUCLEOTIDE SEQUENCE [LARGE SCALE GENOMIC DNA]</scope>
    <source>
        <strain evidence="9">cv. Stackhouse</strain>
    </source>
</reference>
<dbReference type="SUPFAM" id="SSF47616">
    <property type="entry name" value="GST C-terminal domain-like"/>
    <property type="match status" value="1"/>
</dbReference>
<keyword evidence="9" id="KW-1185">Reference proteome</keyword>
<dbReference type="GO" id="GO:0033355">
    <property type="term" value="P:ascorbate glutathione cycle"/>
    <property type="evidence" value="ECO:0007669"/>
    <property type="project" value="InterPro"/>
</dbReference>
<evidence type="ECO:0000313" key="8">
    <source>
        <dbReference type="EMBL" id="CDF37073.1"/>
    </source>
</evidence>
<dbReference type="SUPFAM" id="SSF52833">
    <property type="entry name" value="Thioredoxin-like"/>
    <property type="match status" value="1"/>
</dbReference>
<dbReference type="InterPro" id="IPR036282">
    <property type="entry name" value="Glutathione-S-Trfase_C_sf"/>
</dbReference>
<evidence type="ECO:0000256" key="4">
    <source>
        <dbReference type="ARBA" id="ARBA00023002"/>
    </source>
</evidence>
<dbReference type="InterPro" id="IPR036249">
    <property type="entry name" value="Thioredoxin-like_sf"/>
</dbReference>
<comment type="similarity">
    <text evidence="5">Belongs to the GST superfamily. DHAR family.</text>
</comment>
<dbReference type="InterPro" id="IPR004045">
    <property type="entry name" value="Glutathione_S-Trfase_N"/>
</dbReference>
<evidence type="ECO:0000256" key="3">
    <source>
        <dbReference type="ARBA" id="ARBA00022679"/>
    </source>
</evidence>
<dbReference type="OrthoDB" id="1935530at2759"/>
<dbReference type="Pfam" id="PF13409">
    <property type="entry name" value="GST_N_2"/>
    <property type="match status" value="1"/>
</dbReference>
<dbReference type="Gramene" id="CDF37073">
    <property type="protein sequence ID" value="CDF37073"/>
    <property type="gene ID" value="CHC_T00005252001"/>
</dbReference>
<dbReference type="SFLD" id="SFLDS00019">
    <property type="entry name" value="Glutathione_Transferase_(cytos"/>
    <property type="match status" value="1"/>
</dbReference>
<evidence type="ECO:0000256" key="1">
    <source>
        <dbReference type="ARBA" id="ARBA00012436"/>
    </source>
</evidence>
<dbReference type="PANTHER" id="PTHR44420">
    <property type="entry name" value="GLUTATHIONE S-TRANSFERASE DHAR2-RELATED"/>
    <property type="match status" value="1"/>
</dbReference>
<keyword evidence="2" id="KW-0216">Detoxification</keyword>
<accession>R7QH55</accession>
<proteinExistence type="inferred from homology"/>
<protein>
    <recommendedName>
        <fullName evidence="1">glutathione dehydrogenase (ascorbate)</fullName>
        <ecNumber evidence="1">1.8.5.1</ecNumber>
    </recommendedName>
</protein>
<dbReference type="InterPro" id="IPR044627">
    <property type="entry name" value="DHAR1/2/3/4"/>
</dbReference>
<name>R7QH55_CHOCR</name>
<gene>
    <name evidence="8" type="ORF">CHC_T00005252001</name>
</gene>
<evidence type="ECO:0000256" key="6">
    <source>
        <dbReference type="ARBA" id="ARBA00049544"/>
    </source>
</evidence>
<evidence type="ECO:0000259" key="7">
    <source>
        <dbReference type="PROSITE" id="PS50405"/>
    </source>
</evidence>
<evidence type="ECO:0000256" key="5">
    <source>
        <dbReference type="ARBA" id="ARBA00024194"/>
    </source>
</evidence>
<dbReference type="EC" id="1.8.5.1" evidence="1"/>
<evidence type="ECO:0000256" key="2">
    <source>
        <dbReference type="ARBA" id="ARBA00022575"/>
    </source>
</evidence>
<dbReference type="Gene3D" id="3.40.30.10">
    <property type="entry name" value="Glutaredoxin"/>
    <property type="match status" value="1"/>
</dbReference>
<dbReference type="CDD" id="cd00570">
    <property type="entry name" value="GST_N_family"/>
    <property type="match status" value="1"/>
</dbReference>
<organism evidence="8 9">
    <name type="scientific">Chondrus crispus</name>
    <name type="common">Carrageen Irish moss</name>
    <name type="synonym">Polymorpha crispa</name>
    <dbReference type="NCBI Taxonomy" id="2769"/>
    <lineage>
        <taxon>Eukaryota</taxon>
        <taxon>Rhodophyta</taxon>
        <taxon>Florideophyceae</taxon>
        <taxon>Rhodymeniophycidae</taxon>
        <taxon>Gigartinales</taxon>
        <taxon>Gigartinaceae</taxon>
        <taxon>Chondrus</taxon>
    </lineage>
</organism>
<feature type="domain" description="GST C-terminal" evidence="7">
    <location>
        <begin position="143"/>
        <end position="271"/>
    </location>
</feature>
<dbReference type="PhylomeDB" id="R7QH55"/>
<dbReference type="Proteomes" id="UP000012073">
    <property type="component" value="Unassembled WGS sequence"/>
</dbReference>
<dbReference type="RefSeq" id="XP_005716892.1">
    <property type="nucleotide sequence ID" value="XM_005716835.1"/>
</dbReference>
<dbReference type="EMBL" id="HG001812">
    <property type="protein sequence ID" value="CDF37073.1"/>
    <property type="molecule type" value="Genomic_DNA"/>
</dbReference>
<dbReference type="Pfam" id="PF13410">
    <property type="entry name" value="GST_C_2"/>
    <property type="match status" value="1"/>
</dbReference>
<dbReference type="GeneID" id="17324602"/>
<dbReference type="AlphaFoldDB" id="R7QH55"/>
<dbReference type="PANTHER" id="PTHR44420:SF2">
    <property type="entry name" value="GLUTATHIONE S-TRANSFERASE DHAR2-RELATED"/>
    <property type="match status" value="1"/>
</dbReference>
<comment type="catalytic activity">
    <reaction evidence="6">
        <text>L-dehydroascorbate + 2 glutathione = glutathione disulfide + L-ascorbate</text>
        <dbReference type="Rhea" id="RHEA:24424"/>
        <dbReference type="ChEBI" id="CHEBI:38290"/>
        <dbReference type="ChEBI" id="CHEBI:57925"/>
        <dbReference type="ChEBI" id="CHEBI:58297"/>
        <dbReference type="ChEBI" id="CHEBI:58539"/>
        <dbReference type="EC" id="1.8.5.1"/>
    </reaction>
</comment>
<dbReference type="GO" id="GO:0045174">
    <property type="term" value="F:glutathione dehydrogenase (ascorbate) activity"/>
    <property type="evidence" value="ECO:0007669"/>
    <property type="project" value="UniProtKB-EC"/>
</dbReference>
<dbReference type="GO" id="GO:0016740">
    <property type="term" value="F:transferase activity"/>
    <property type="evidence" value="ECO:0007669"/>
    <property type="project" value="UniProtKB-KW"/>
</dbReference>
<keyword evidence="4" id="KW-0560">Oxidoreductase</keyword>